<evidence type="ECO:0000256" key="4">
    <source>
        <dbReference type="ARBA" id="ARBA00022679"/>
    </source>
</evidence>
<keyword evidence="7" id="KW-0067">ATP-binding</keyword>
<dbReference type="InterPro" id="IPR050482">
    <property type="entry name" value="Sensor_HK_TwoCompSys"/>
</dbReference>
<evidence type="ECO:0000256" key="8">
    <source>
        <dbReference type="ARBA" id="ARBA00023012"/>
    </source>
</evidence>
<feature type="compositionally biased region" description="Basic and acidic residues" evidence="9">
    <location>
        <begin position="450"/>
        <end position="461"/>
    </location>
</feature>
<dbReference type="Gene3D" id="1.20.5.1930">
    <property type="match status" value="1"/>
</dbReference>
<proteinExistence type="predicted"/>
<dbReference type="Pfam" id="PF07730">
    <property type="entry name" value="HisKA_3"/>
    <property type="match status" value="1"/>
</dbReference>
<feature type="transmembrane region" description="Helical" evidence="10">
    <location>
        <begin position="20"/>
        <end position="36"/>
    </location>
</feature>
<keyword evidence="6" id="KW-0418">Kinase</keyword>
<dbReference type="GO" id="GO:0000155">
    <property type="term" value="F:phosphorelay sensor kinase activity"/>
    <property type="evidence" value="ECO:0007669"/>
    <property type="project" value="InterPro"/>
</dbReference>
<feature type="region of interest" description="Disordered" evidence="9">
    <location>
        <begin position="261"/>
        <end position="282"/>
    </location>
</feature>
<dbReference type="SMART" id="SM00387">
    <property type="entry name" value="HATPase_c"/>
    <property type="match status" value="1"/>
</dbReference>
<dbReference type="Pfam" id="PF02518">
    <property type="entry name" value="HATPase_c"/>
    <property type="match status" value="1"/>
</dbReference>
<dbReference type="InterPro" id="IPR036890">
    <property type="entry name" value="HATPase_C_sf"/>
</dbReference>
<keyword evidence="5" id="KW-0547">Nucleotide-binding</keyword>
<dbReference type="EMBL" id="BHZC01000001">
    <property type="protein sequence ID" value="GCD34478.1"/>
    <property type="molecule type" value="Genomic_DNA"/>
</dbReference>
<keyword evidence="3" id="KW-0597">Phosphoprotein</keyword>
<evidence type="ECO:0000313" key="12">
    <source>
        <dbReference type="EMBL" id="GCD34478.1"/>
    </source>
</evidence>
<dbReference type="SUPFAM" id="SSF55874">
    <property type="entry name" value="ATPase domain of HSP90 chaperone/DNA topoisomerase II/histidine kinase"/>
    <property type="match status" value="1"/>
</dbReference>
<protein>
    <recommendedName>
        <fullName evidence="2">histidine kinase</fullName>
        <ecNumber evidence="2">2.7.13.3</ecNumber>
    </recommendedName>
</protein>
<dbReference type="InterPro" id="IPR055558">
    <property type="entry name" value="DUF7134"/>
</dbReference>
<dbReference type="AlphaFoldDB" id="A0A7U9PWP4"/>
<feature type="transmembrane region" description="Helical" evidence="10">
    <location>
        <begin position="57"/>
        <end position="82"/>
    </location>
</feature>
<evidence type="ECO:0000256" key="9">
    <source>
        <dbReference type="SAM" id="MobiDB-lite"/>
    </source>
</evidence>
<evidence type="ECO:0000256" key="6">
    <source>
        <dbReference type="ARBA" id="ARBA00022777"/>
    </source>
</evidence>
<dbReference type="RefSeq" id="WP_125049308.1">
    <property type="nucleotide sequence ID" value="NZ_BHZC01000001.1"/>
</dbReference>
<dbReference type="InterPro" id="IPR003594">
    <property type="entry name" value="HATPase_dom"/>
</dbReference>
<feature type="region of interest" description="Disordered" evidence="9">
    <location>
        <begin position="438"/>
        <end position="461"/>
    </location>
</feature>
<gene>
    <name evidence="12" type="ORF">OEIGOIKO_02212</name>
</gene>
<dbReference type="PANTHER" id="PTHR24421:SF10">
    <property type="entry name" value="NITRATE_NITRITE SENSOR PROTEIN NARQ"/>
    <property type="match status" value="1"/>
</dbReference>
<dbReference type="PANTHER" id="PTHR24421">
    <property type="entry name" value="NITRATE/NITRITE SENSOR PROTEIN NARX-RELATED"/>
    <property type="match status" value="1"/>
</dbReference>
<dbReference type="OrthoDB" id="227596at2"/>
<evidence type="ECO:0000256" key="5">
    <source>
        <dbReference type="ARBA" id="ARBA00022741"/>
    </source>
</evidence>
<dbReference type="Gene3D" id="3.30.565.10">
    <property type="entry name" value="Histidine kinase-like ATPase, C-terminal domain"/>
    <property type="match status" value="1"/>
</dbReference>
<evidence type="ECO:0000313" key="13">
    <source>
        <dbReference type="Proteomes" id="UP000287830"/>
    </source>
</evidence>
<comment type="catalytic activity">
    <reaction evidence="1">
        <text>ATP + protein L-histidine = ADP + protein N-phospho-L-histidine.</text>
        <dbReference type="EC" id="2.7.13.3"/>
    </reaction>
</comment>
<feature type="region of interest" description="Disordered" evidence="9">
    <location>
        <begin position="354"/>
        <end position="403"/>
    </location>
</feature>
<organism evidence="12 13">
    <name type="scientific">Streptomyces chrestomyceticus JCM 4735</name>
    <dbReference type="NCBI Taxonomy" id="1306181"/>
    <lineage>
        <taxon>Bacteria</taxon>
        <taxon>Bacillati</taxon>
        <taxon>Actinomycetota</taxon>
        <taxon>Actinomycetes</taxon>
        <taxon>Kitasatosporales</taxon>
        <taxon>Streptomycetaceae</taxon>
        <taxon>Streptomyces</taxon>
    </lineage>
</organism>
<evidence type="ECO:0000256" key="1">
    <source>
        <dbReference type="ARBA" id="ARBA00000085"/>
    </source>
</evidence>
<comment type="caution">
    <text evidence="12">The sequence shown here is derived from an EMBL/GenBank/DDBJ whole genome shotgun (WGS) entry which is preliminary data.</text>
</comment>
<keyword evidence="10" id="KW-0472">Membrane</keyword>
<dbReference type="CDD" id="cd16917">
    <property type="entry name" value="HATPase_UhpB-NarQ-NarX-like"/>
    <property type="match status" value="1"/>
</dbReference>
<dbReference type="GO" id="GO:0016020">
    <property type="term" value="C:membrane"/>
    <property type="evidence" value="ECO:0007669"/>
    <property type="project" value="InterPro"/>
</dbReference>
<reference evidence="12 13" key="1">
    <citation type="submission" date="2018-11" db="EMBL/GenBank/DDBJ databases">
        <title>Whole genome sequence of Streptomyces chrestomyceticus NBRC 13444(T).</title>
        <authorList>
            <person name="Komaki H."/>
            <person name="Tamura T."/>
        </authorList>
    </citation>
    <scope>NUCLEOTIDE SEQUENCE [LARGE SCALE GENOMIC DNA]</scope>
    <source>
        <strain evidence="12 13">NBRC 13444</strain>
    </source>
</reference>
<name>A0A7U9PWP4_9ACTN</name>
<evidence type="ECO:0000256" key="7">
    <source>
        <dbReference type="ARBA" id="ARBA00022840"/>
    </source>
</evidence>
<evidence type="ECO:0000256" key="10">
    <source>
        <dbReference type="SAM" id="Phobius"/>
    </source>
</evidence>
<keyword evidence="10" id="KW-0812">Transmembrane</keyword>
<evidence type="ECO:0000259" key="11">
    <source>
        <dbReference type="SMART" id="SM00387"/>
    </source>
</evidence>
<sequence>MGGVAGEVRRRVRSVPPPTLDAGIAAGFAVVSLLLGHDNVPAGWERLDGLGSALTCLINLLVVARRQAPVAVCLAVFLLWGGYIALDYWPVVNSLAGLMALYTVAAHRPPRVAAGCSVLLAVLWNFAGLTGEESSWATTLGQSVLYPVILCWFGNVARTSAERNVRLAEMAGQLRREQEENARRAVAEERVRIARELHDVVAHHMSVISVQAGLAGYVFTSDPDTARRALGTIAGTSGEALEEMRRLLAVLRVDPREMAGGPAAVDRRETGEGATADAYEPAPGLDRIGTVVARVRAAGLPVALRTTGERRPYPPGLEQCAYRVVQEALTNALKHAGSARVDVRIDHGADRLTVEVRDDGGTSGTPGTPAPHAPHAPHAPPRGAAAPPPPPSAPSASGQLSTGHGLIGMRERARIYGGSLRAGPVPGGGFQVLLTLPVHPAAGPAPPRKGTTEHDQGAGGR</sequence>
<feature type="compositionally biased region" description="Pro residues" evidence="9">
    <location>
        <begin position="368"/>
        <end position="393"/>
    </location>
</feature>
<dbReference type="GO" id="GO:0005524">
    <property type="term" value="F:ATP binding"/>
    <property type="evidence" value="ECO:0007669"/>
    <property type="project" value="UniProtKB-KW"/>
</dbReference>
<dbReference type="Pfam" id="PF23539">
    <property type="entry name" value="DUF7134"/>
    <property type="match status" value="1"/>
</dbReference>
<dbReference type="GeneID" id="95621197"/>
<dbReference type="GO" id="GO:0046983">
    <property type="term" value="F:protein dimerization activity"/>
    <property type="evidence" value="ECO:0007669"/>
    <property type="project" value="InterPro"/>
</dbReference>
<keyword evidence="8" id="KW-0902">Two-component regulatory system</keyword>
<feature type="domain" description="Histidine kinase/HSP90-like ATPase" evidence="11">
    <location>
        <begin position="316"/>
        <end position="440"/>
    </location>
</feature>
<accession>A0A7U9PWP4</accession>
<keyword evidence="4" id="KW-0808">Transferase</keyword>
<dbReference type="InterPro" id="IPR011712">
    <property type="entry name" value="Sig_transdc_His_kin_sub3_dim/P"/>
</dbReference>
<evidence type="ECO:0000256" key="3">
    <source>
        <dbReference type="ARBA" id="ARBA00022553"/>
    </source>
</evidence>
<dbReference type="Proteomes" id="UP000287830">
    <property type="component" value="Unassembled WGS sequence"/>
</dbReference>
<keyword evidence="10" id="KW-1133">Transmembrane helix</keyword>
<evidence type="ECO:0000256" key="2">
    <source>
        <dbReference type="ARBA" id="ARBA00012438"/>
    </source>
</evidence>
<dbReference type="EC" id="2.7.13.3" evidence="2"/>